<dbReference type="AlphaFoldDB" id="A0A2P2M3A1"/>
<protein>
    <submittedName>
        <fullName evidence="1">Uncharacterized protein MANES_12G112000</fullName>
    </submittedName>
</protein>
<accession>A0A2P2M3A1</accession>
<name>A0A2P2M3A1_RHIMU</name>
<organism evidence="1">
    <name type="scientific">Rhizophora mucronata</name>
    <name type="common">Asiatic mangrove</name>
    <dbReference type="NCBI Taxonomy" id="61149"/>
    <lineage>
        <taxon>Eukaryota</taxon>
        <taxon>Viridiplantae</taxon>
        <taxon>Streptophyta</taxon>
        <taxon>Embryophyta</taxon>
        <taxon>Tracheophyta</taxon>
        <taxon>Spermatophyta</taxon>
        <taxon>Magnoliopsida</taxon>
        <taxon>eudicotyledons</taxon>
        <taxon>Gunneridae</taxon>
        <taxon>Pentapetalae</taxon>
        <taxon>rosids</taxon>
        <taxon>fabids</taxon>
        <taxon>Malpighiales</taxon>
        <taxon>Rhizophoraceae</taxon>
        <taxon>Rhizophora</taxon>
    </lineage>
</organism>
<evidence type="ECO:0000313" key="1">
    <source>
        <dbReference type="EMBL" id="MBX24697.1"/>
    </source>
</evidence>
<proteinExistence type="predicted"/>
<sequence length="25" mass="3289">MWWFESQTSTRRWTFVLFSFCQHYN</sequence>
<reference evidence="1" key="1">
    <citation type="submission" date="2018-02" db="EMBL/GenBank/DDBJ databases">
        <title>Rhizophora mucronata_Transcriptome.</title>
        <authorList>
            <person name="Meera S.P."/>
            <person name="Sreeshan A."/>
            <person name="Augustine A."/>
        </authorList>
    </citation>
    <scope>NUCLEOTIDE SEQUENCE</scope>
    <source>
        <tissue evidence="1">Leaf</tissue>
    </source>
</reference>
<dbReference type="EMBL" id="GGEC01044213">
    <property type="protein sequence ID" value="MBX24697.1"/>
    <property type="molecule type" value="Transcribed_RNA"/>
</dbReference>